<evidence type="ECO:0000313" key="3">
    <source>
        <dbReference type="Proteomes" id="UP000619512"/>
    </source>
</evidence>
<evidence type="ECO:0000259" key="1">
    <source>
        <dbReference type="Pfam" id="PF00534"/>
    </source>
</evidence>
<reference evidence="2" key="2">
    <citation type="submission" date="2022-12" db="EMBL/GenBank/DDBJ databases">
        <authorList>
            <person name="Sun Q."/>
            <person name="Kim S."/>
        </authorList>
    </citation>
    <scope>NUCLEOTIDE SEQUENCE</scope>
    <source>
        <strain evidence="2">KCTC 12344</strain>
    </source>
</reference>
<dbReference type="Proteomes" id="UP000619512">
    <property type="component" value="Unassembled WGS sequence"/>
</dbReference>
<accession>A0AA87Y6M0</accession>
<sequence>MNMRIVIDLQSCQDGTAHDAAAVLAQAQQLAADARAHTVLVALSAAYPDSIDTLRHAFAGLLPPTQVLTWAMPAEDGPWQQHAAQALRTAFLASLDADAIYLPGLFDHPPVGAAVQVLPAPVPGVACIVGVGDAAALLAADTSPKHAARRLLLQHTTLVLARREAEVRHLGPLLPHARVAVQPADAAGFWDMAEAIAAEQPAVTPTQRPRLAFVSPLPPEKSGIADYSFEVIGELAAHYDIELVVTPGAAPLAPDSALARFPVRSADWFLQNGAGYDRVLYHFGNSNYHKHMFALLERHPGTVVLHDFYLSGVLDNMERDGDVPEAFLRALYASHGHPALHHHAEHGRNPAIWAYPCNLPVLRQAAGVIVHSDFSRRLAERWYGPGSAEGWRTLPLLRGGAPSDPAAFRAGARRALGIADGDYIVTSFGMLGATKLNDRLLDAFLASPLGQDPRCRLVFVGENESGPYGRELARRIGTLGEKVRITGFVSGTDYARWLAASDTAVQLRAQTRGETSASVLDCLLHGVATVINAHGASADLPDDVLVKLEDGFETADLAAALAALHADAQARLALGEKARAYVAREHSPAQVGRLYHEAIEHFATHSAPAHYRRMVGTLTAPDTPRPPGEAALIDLAGLIALNAPPGNRGAAPRQLFVDISALVQTDHKTGIQRVVRSVLLALLKDPPPGLRVEPVYSEGNMHCYRYARNFTFRMLGGQAPQLEDAPVELTAGDIFLGLDLASNITTQNEAQLLRMRRHGVQVWFVIYDLLPLLLPHAFPYGTGKYYGDYVNTITLVADGIVAISQSVAQELHELLASRPNRRATPLKLGYFHLGADIDASAPSTGLPDDSDQVFAAVQAAPTLLMVGTLEPRKGQAQALAACELLWERNVAVNLVIVGKNGWLMDALAKRLETHPQRGRRLFWLPGVSDEMLTRLYATSSALLAASEGEGFGLPLIEAAQKGLAVIARDIPVFREVAGDHAYYFEGKEPAQLAGAIDSWLALHHAGQAPGSERMPWLTWQQSAQQLMEAVVHGRIHARVEGGDIAPQLLVDVSAIARDDLRTGIQRVVRAQLWELLRLPTTRFQVHPVYLTDDGGRWHYRYARRYEHTLLGTDNHGVVDDDVKVGHGDVFYAPDFFPGAVTEAANTGLYARWRAAGVSVNFLIHDLLPVLRPDYFPPRTDTVFRHWLMAIVANADRLICISAAVADETRAWLGEHLPDRPLPELAVVHHGADIDASRPSMGLPDDAPAVLADIAAVPSFLMVGTIEPRKGHMQALDAFEQLWARGVDVRLTIVGGEGWKGLPDNQRRTIPAIIARLAHHPELGRRLHWLRGISDEYLEAVYQASACLLVPSEGEGFGLPLIEAARHGLPVIARDLPVFREVAAEHAHYFSGADGADLAGSIESWLALHRSGTAATSQGMSWQTWASNARQLGELLFGPGAITEIHPT</sequence>
<dbReference type="Pfam" id="PF13692">
    <property type="entry name" value="Glyco_trans_1_4"/>
    <property type="match status" value="1"/>
</dbReference>
<dbReference type="Pfam" id="PF00534">
    <property type="entry name" value="Glycos_transf_1"/>
    <property type="match status" value="2"/>
</dbReference>
<comment type="caution">
    <text evidence="2">The sequence shown here is derived from an EMBL/GenBank/DDBJ whole genome shotgun (WGS) entry which is preliminary data.</text>
</comment>
<dbReference type="PANTHER" id="PTHR46401:SF9">
    <property type="entry name" value="MANNOSYLTRANSFERASE A"/>
    <property type="match status" value="1"/>
</dbReference>
<dbReference type="PANTHER" id="PTHR46401">
    <property type="entry name" value="GLYCOSYLTRANSFERASE WBBK-RELATED"/>
    <property type="match status" value="1"/>
</dbReference>
<dbReference type="Gene3D" id="3.40.50.2000">
    <property type="entry name" value="Glycogen Phosphorylase B"/>
    <property type="match status" value="4"/>
</dbReference>
<dbReference type="SUPFAM" id="SSF53756">
    <property type="entry name" value="UDP-Glycosyltransferase/glycogen phosphorylase"/>
    <property type="match status" value="3"/>
</dbReference>
<dbReference type="EMBL" id="BMWW01000001">
    <property type="protein sequence ID" value="GGY73611.1"/>
    <property type="molecule type" value="Genomic_DNA"/>
</dbReference>
<dbReference type="CDD" id="cd03809">
    <property type="entry name" value="GT4_MtfB-like"/>
    <property type="match status" value="2"/>
</dbReference>
<organism evidence="2 3">
    <name type="scientific">Pseudoduganella plicata</name>
    <dbReference type="NCBI Taxonomy" id="321984"/>
    <lineage>
        <taxon>Bacteria</taxon>
        <taxon>Pseudomonadati</taxon>
        <taxon>Pseudomonadota</taxon>
        <taxon>Betaproteobacteria</taxon>
        <taxon>Burkholderiales</taxon>
        <taxon>Oxalobacteraceae</taxon>
        <taxon>Telluria group</taxon>
        <taxon>Pseudoduganella</taxon>
    </lineage>
</organism>
<name>A0AA87Y6M0_9BURK</name>
<evidence type="ECO:0000313" key="2">
    <source>
        <dbReference type="EMBL" id="GGY73611.1"/>
    </source>
</evidence>
<reference evidence="2" key="1">
    <citation type="journal article" date="2014" name="Int. J. Syst. Evol. Microbiol.">
        <title>Complete genome sequence of Corynebacterium casei LMG S-19264T (=DSM 44701T), isolated from a smear-ripened cheese.</title>
        <authorList>
            <consortium name="US DOE Joint Genome Institute (JGI-PGF)"/>
            <person name="Walter F."/>
            <person name="Albersmeier A."/>
            <person name="Kalinowski J."/>
            <person name="Ruckert C."/>
        </authorList>
    </citation>
    <scope>NUCLEOTIDE SEQUENCE</scope>
    <source>
        <strain evidence="2">KCTC 12344</strain>
    </source>
</reference>
<dbReference type="GO" id="GO:0009103">
    <property type="term" value="P:lipopolysaccharide biosynthetic process"/>
    <property type="evidence" value="ECO:0007669"/>
    <property type="project" value="TreeGrafter"/>
</dbReference>
<protein>
    <recommendedName>
        <fullName evidence="1">Glycosyl transferase family 1 domain-containing protein</fullName>
    </recommendedName>
</protein>
<gene>
    <name evidence="2" type="ORF">GCM10007388_02240</name>
</gene>
<dbReference type="GO" id="GO:0016757">
    <property type="term" value="F:glycosyltransferase activity"/>
    <property type="evidence" value="ECO:0007669"/>
    <property type="project" value="InterPro"/>
</dbReference>
<dbReference type="InterPro" id="IPR001296">
    <property type="entry name" value="Glyco_trans_1"/>
</dbReference>
<feature type="domain" description="Glycosyl transferase family 1" evidence="1">
    <location>
        <begin position="857"/>
        <end position="1001"/>
    </location>
</feature>
<dbReference type="CDD" id="cd03801">
    <property type="entry name" value="GT4_PimA-like"/>
    <property type="match status" value="1"/>
</dbReference>
<proteinExistence type="predicted"/>
<feature type="domain" description="Glycosyl transferase family 1" evidence="1">
    <location>
        <begin position="1259"/>
        <end position="1406"/>
    </location>
</feature>